<dbReference type="InterPro" id="IPR046357">
    <property type="entry name" value="PPIase_dom_sf"/>
</dbReference>
<keyword evidence="2" id="KW-0802">TPR repeat</keyword>
<evidence type="ECO:0000259" key="6">
    <source>
        <dbReference type="PROSITE" id="PS50059"/>
    </source>
</evidence>
<gene>
    <name evidence="7" type="ORF">DH2020_035456</name>
</gene>
<dbReference type="SUPFAM" id="SSF54534">
    <property type="entry name" value="FKBP-like"/>
    <property type="match status" value="3"/>
</dbReference>
<dbReference type="InterPro" id="IPR011990">
    <property type="entry name" value="TPR-like_helical_dom_sf"/>
</dbReference>
<keyword evidence="8" id="KW-1185">Reference proteome</keyword>
<dbReference type="Pfam" id="PF00254">
    <property type="entry name" value="FKBP_C"/>
    <property type="match status" value="3"/>
</dbReference>
<evidence type="ECO:0000256" key="1">
    <source>
        <dbReference type="ARBA" id="ARBA00022737"/>
    </source>
</evidence>
<dbReference type="Proteomes" id="UP001318860">
    <property type="component" value="Unassembled WGS sequence"/>
</dbReference>
<feature type="domain" description="PPIase FKBP-type" evidence="6">
    <location>
        <begin position="169"/>
        <end position="287"/>
    </location>
</feature>
<dbReference type="PROSITE" id="PS50059">
    <property type="entry name" value="FKBP_PPIASE"/>
    <property type="match status" value="3"/>
</dbReference>
<sequence length="533" mass="59379">MAEFSKVNIKDIEDDDAEEEAGEEVESAPPLERLYVMFDVVLAVILIGLLKIYPLLSVVHYVGSLLDGSNFVSTRAGNEPITFKLGHGNIVGGLDRGILTMMKGEIAIFTLPPELAYGAIGTAGVPPNSTVQFEVELLSWITVVDVCRDGGIIKKIMENGEQIGPPGDLDEVRVNYKAMLVDGTIVAKTPEEGVEFYVKDGHFCPALAKALKTMKRGERVNLVVQPQCRILLYQFCYFQYWSLRLMSSYSPNYFRCFREAGRKSDNELSFIPPNSVLSIFVELLSFKPVIDITGDLKVTKKVLKEGEGTVTANEGAAVTIRYTAMLEDGTIFDRKGFDDEQPLQFITDEEQVIAGLDRAEKAPWEMSTPERIEAAGRKKEEGNQLFKNGKYQRAAKKYEKVPQAVDYVSQDGTYSDEDEKILKSLRVSGWLNGAACCVKLNNFGKPSIYVRRRAQAYIGVSELLLAEVDIKKALEVDPQNREVKLMQNNLKQLQAESNKRDAKLYRAMFSPQSTDASIRTKVSCQVQSKAVLS</sequence>
<keyword evidence="4" id="KW-0175">Coiled coil</keyword>
<dbReference type="EC" id="5.2.1.8" evidence="3"/>
<dbReference type="SUPFAM" id="SSF48452">
    <property type="entry name" value="TPR-like"/>
    <property type="match status" value="1"/>
</dbReference>
<dbReference type="Gene3D" id="1.25.40.10">
    <property type="entry name" value="Tetratricopeptide repeat domain"/>
    <property type="match status" value="2"/>
</dbReference>
<keyword evidence="5" id="KW-1133">Transmembrane helix</keyword>
<evidence type="ECO:0000256" key="3">
    <source>
        <dbReference type="PROSITE-ProRule" id="PRU00277"/>
    </source>
</evidence>
<dbReference type="EMBL" id="JABTTQ020001553">
    <property type="protein sequence ID" value="KAK6130791.1"/>
    <property type="molecule type" value="Genomic_DNA"/>
</dbReference>
<organism evidence="7 8">
    <name type="scientific">Rehmannia glutinosa</name>
    <name type="common">Chinese foxglove</name>
    <dbReference type="NCBI Taxonomy" id="99300"/>
    <lineage>
        <taxon>Eukaryota</taxon>
        <taxon>Viridiplantae</taxon>
        <taxon>Streptophyta</taxon>
        <taxon>Embryophyta</taxon>
        <taxon>Tracheophyta</taxon>
        <taxon>Spermatophyta</taxon>
        <taxon>Magnoliopsida</taxon>
        <taxon>eudicotyledons</taxon>
        <taxon>Gunneridae</taxon>
        <taxon>Pentapetalae</taxon>
        <taxon>asterids</taxon>
        <taxon>lamiids</taxon>
        <taxon>Lamiales</taxon>
        <taxon>Orobanchaceae</taxon>
        <taxon>Rehmannieae</taxon>
        <taxon>Rehmannia</taxon>
    </lineage>
</organism>
<evidence type="ECO:0000256" key="2">
    <source>
        <dbReference type="ARBA" id="ARBA00022803"/>
    </source>
</evidence>
<evidence type="ECO:0000256" key="5">
    <source>
        <dbReference type="SAM" id="Phobius"/>
    </source>
</evidence>
<evidence type="ECO:0000313" key="8">
    <source>
        <dbReference type="Proteomes" id="UP001318860"/>
    </source>
</evidence>
<dbReference type="PANTHER" id="PTHR46512">
    <property type="entry name" value="PEPTIDYLPROLYL ISOMERASE"/>
    <property type="match status" value="1"/>
</dbReference>
<reference evidence="7 8" key="1">
    <citation type="journal article" date="2021" name="Comput. Struct. Biotechnol. J.">
        <title>De novo genome assembly of the potent medicinal plant Rehmannia glutinosa using nanopore technology.</title>
        <authorList>
            <person name="Ma L."/>
            <person name="Dong C."/>
            <person name="Song C."/>
            <person name="Wang X."/>
            <person name="Zheng X."/>
            <person name="Niu Y."/>
            <person name="Chen S."/>
            <person name="Feng W."/>
        </authorList>
    </citation>
    <scope>NUCLEOTIDE SEQUENCE [LARGE SCALE GENOMIC DNA]</scope>
    <source>
        <strain evidence="7">DH-2019</strain>
    </source>
</reference>
<evidence type="ECO:0000256" key="4">
    <source>
        <dbReference type="SAM" id="Coils"/>
    </source>
</evidence>
<dbReference type="Gene3D" id="3.10.50.40">
    <property type="match status" value="3"/>
</dbReference>
<comment type="caution">
    <text evidence="7">The sequence shown here is derived from an EMBL/GenBank/DDBJ whole genome shotgun (WGS) entry which is preliminary data.</text>
</comment>
<feature type="transmembrane region" description="Helical" evidence="5">
    <location>
        <begin position="34"/>
        <end position="56"/>
    </location>
</feature>
<keyword evidence="3" id="KW-0697">Rotamase</keyword>
<keyword evidence="1" id="KW-0677">Repeat</keyword>
<dbReference type="InterPro" id="IPR050754">
    <property type="entry name" value="FKBP4/5/8-like"/>
</dbReference>
<dbReference type="PANTHER" id="PTHR46512:SF9">
    <property type="entry name" value="PEPTIDYLPROLYL ISOMERASE"/>
    <property type="match status" value="1"/>
</dbReference>
<keyword evidence="5" id="KW-0812">Transmembrane</keyword>
<comment type="catalytic activity">
    <reaction evidence="3">
        <text>[protein]-peptidylproline (omega=180) = [protein]-peptidylproline (omega=0)</text>
        <dbReference type="Rhea" id="RHEA:16237"/>
        <dbReference type="Rhea" id="RHEA-COMP:10747"/>
        <dbReference type="Rhea" id="RHEA-COMP:10748"/>
        <dbReference type="ChEBI" id="CHEBI:83833"/>
        <dbReference type="ChEBI" id="CHEBI:83834"/>
        <dbReference type="EC" id="5.2.1.8"/>
    </reaction>
</comment>
<keyword evidence="3" id="KW-0413">Isomerase</keyword>
<name>A0ABR0V746_REHGL</name>
<evidence type="ECO:0000313" key="7">
    <source>
        <dbReference type="EMBL" id="KAK6130791.1"/>
    </source>
</evidence>
<accession>A0ABR0V746</accession>
<feature type="domain" description="PPIase FKBP-type" evidence="6">
    <location>
        <begin position="54"/>
        <end position="141"/>
    </location>
</feature>
<feature type="coiled-coil region" evidence="4">
    <location>
        <begin position="476"/>
        <end position="503"/>
    </location>
</feature>
<protein>
    <recommendedName>
        <fullName evidence="3">peptidylprolyl isomerase</fullName>
        <ecNumber evidence="3">5.2.1.8</ecNumber>
    </recommendedName>
</protein>
<keyword evidence="5" id="KW-0472">Membrane</keyword>
<feature type="domain" description="PPIase FKBP-type" evidence="6">
    <location>
        <begin position="315"/>
        <end position="359"/>
    </location>
</feature>
<dbReference type="InterPro" id="IPR001179">
    <property type="entry name" value="PPIase_FKBP_dom"/>
</dbReference>
<proteinExistence type="predicted"/>